<dbReference type="RefSeq" id="WP_187024895.1">
    <property type="nucleotide sequence ID" value="NZ_JACOPB010000038.1"/>
</dbReference>
<comment type="caution">
    <text evidence="1">The sequence shown here is derived from an EMBL/GenBank/DDBJ whole genome shotgun (WGS) entry which is preliminary data.</text>
</comment>
<protein>
    <submittedName>
        <fullName evidence="1">AAA family ATPase</fullName>
    </submittedName>
</protein>
<organism evidence="1 2">
    <name type="scientific">Hungatella hominis</name>
    <dbReference type="NCBI Taxonomy" id="2763050"/>
    <lineage>
        <taxon>Bacteria</taxon>
        <taxon>Bacillati</taxon>
        <taxon>Bacillota</taxon>
        <taxon>Clostridia</taxon>
        <taxon>Lachnospirales</taxon>
        <taxon>Lachnospiraceae</taxon>
        <taxon>Hungatella</taxon>
    </lineage>
</organism>
<name>A0ABR7HH74_9FIRM</name>
<proteinExistence type="predicted"/>
<dbReference type="Proteomes" id="UP000634672">
    <property type="component" value="Unassembled WGS sequence"/>
</dbReference>
<gene>
    <name evidence="1" type="ORF">H8S75_31785</name>
</gene>
<dbReference type="Pfam" id="PF13479">
    <property type="entry name" value="AAA_24"/>
    <property type="match status" value="1"/>
</dbReference>
<reference evidence="1 2" key="1">
    <citation type="submission" date="2020-08" db="EMBL/GenBank/DDBJ databases">
        <title>Genome public.</title>
        <authorList>
            <person name="Liu C."/>
            <person name="Sun Q."/>
        </authorList>
    </citation>
    <scope>NUCLEOTIDE SEQUENCE [LARGE SCALE GENOMIC DNA]</scope>
    <source>
        <strain evidence="1 2">NSJ-66</strain>
    </source>
</reference>
<evidence type="ECO:0000313" key="2">
    <source>
        <dbReference type="Proteomes" id="UP000634672"/>
    </source>
</evidence>
<dbReference type="EMBL" id="JACOPB010000038">
    <property type="protein sequence ID" value="MBC5712485.1"/>
    <property type="molecule type" value="Genomic_DNA"/>
</dbReference>
<accession>A0ABR7HH74</accession>
<sequence>MAVPVLIIGRSGAGKSASMRNCVGKDFALINVLKKPLPFKGKIPTVQSDDYNKIMTALKGCQQKSVVIDDAGYLITNQFMRGHSNAGKGNGVFSLYNDLGDRFWSLIQFVVTMREDQIVYFMMHEDKDDSGDVKPKTIGKLLDEKVCVEGMFTIVLRCVLDGEDHRFITQSANGAVSKSPMGMFQALEIDNDLLMVDNTIREYYGIQNPKNLEEDKKND</sequence>
<keyword evidence="2" id="KW-1185">Reference proteome</keyword>
<evidence type="ECO:0000313" key="1">
    <source>
        <dbReference type="EMBL" id="MBC5712485.1"/>
    </source>
</evidence>